<name>A0ABS2W0E1_STRAS</name>
<dbReference type="InterPro" id="IPR036259">
    <property type="entry name" value="MFS_trans_sf"/>
</dbReference>
<evidence type="ECO:0000256" key="6">
    <source>
        <dbReference type="SAM" id="MobiDB-lite"/>
    </source>
</evidence>
<dbReference type="Pfam" id="PF07690">
    <property type="entry name" value="MFS_1"/>
    <property type="match status" value="1"/>
</dbReference>
<evidence type="ECO:0000256" key="7">
    <source>
        <dbReference type="SAM" id="Phobius"/>
    </source>
</evidence>
<evidence type="ECO:0000256" key="1">
    <source>
        <dbReference type="ARBA" id="ARBA00004141"/>
    </source>
</evidence>
<comment type="caution">
    <text evidence="8">The sequence shown here is derived from an EMBL/GenBank/DDBJ whole genome shotgun (WGS) entry which is preliminary data.</text>
</comment>
<feature type="transmembrane region" description="Helical" evidence="7">
    <location>
        <begin position="208"/>
        <end position="231"/>
    </location>
</feature>
<evidence type="ECO:0000313" key="9">
    <source>
        <dbReference type="Proteomes" id="UP000788262"/>
    </source>
</evidence>
<evidence type="ECO:0000256" key="4">
    <source>
        <dbReference type="ARBA" id="ARBA00023136"/>
    </source>
</evidence>
<dbReference type="Gene3D" id="1.20.1250.20">
    <property type="entry name" value="MFS general substrate transporter like domains"/>
    <property type="match status" value="1"/>
</dbReference>
<keyword evidence="4 7" id="KW-0472">Membrane</keyword>
<feature type="transmembrane region" description="Helical" evidence="7">
    <location>
        <begin position="237"/>
        <end position="257"/>
    </location>
</feature>
<dbReference type="PANTHER" id="PTHR42718:SF42">
    <property type="entry name" value="EXPORT PROTEIN"/>
    <property type="match status" value="1"/>
</dbReference>
<gene>
    <name evidence="8" type="ORF">JS756_32320</name>
</gene>
<dbReference type="EMBL" id="JAFFZS010000045">
    <property type="protein sequence ID" value="MBN0048696.1"/>
    <property type="molecule type" value="Genomic_DNA"/>
</dbReference>
<evidence type="ECO:0000256" key="2">
    <source>
        <dbReference type="ARBA" id="ARBA00022692"/>
    </source>
</evidence>
<reference evidence="8 9" key="1">
    <citation type="submission" date="2021-02" db="EMBL/GenBank/DDBJ databases">
        <title>Whole genome sequencing of Streptomyces actuosus VRA1.</title>
        <authorList>
            <person name="Sen G."/>
            <person name="Sen A."/>
        </authorList>
    </citation>
    <scope>NUCLEOTIDE SEQUENCE [LARGE SCALE GENOMIC DNA]</scope>
    <source>
        <strain evidence="8 9">VRA1</strain>
    </source>
</reference>
<feature type="transmembrane region" description="Helical" evidence="7">
    <location>
        <begin position="416"/>
        <end position="436"/>
    </location>
</feature>
<keyword evidence="2 7" id="KW-0812">Transmembrane</keyword>
<feature type="transmembrane region" description="Helical" evidence="7">
    <location>
        <begin position="442"/>
        <end position="463"/>
    </location>
</feature>
<dbReference type="InterPro" id="IPR011701">
    <property type="entry name" value="MFS"/>
</dbReference>
<dbReference type="RefSeq" id="WP_205386827.1">
    <property type="nucleotide sequence ID" value="NZ_JAFFZS010000045.1"/>
</dbReference>
<keyword evidence="5" id="KW-0046">Antibiotic resistance</keyword>
<keyword evidence="9" id="KW-1185">Reference proteome</keyword>
<feature type="transmembrane region" description="Helical" evidence="7">
    <location>
        <begin position="183"/>
        <end position="201"/>
    </location>
</feature>
<feature type="transmembrane region" description="Helical" evidence="7">
    <location>
        <begin position="155"/>
        <end position="177"/>
    </location>
</feature>
<comment type="subcellular location">
    <subcellularLocation>
        <location evidence="1">Membrane</location>
        <topology evidence="1">Multi-pass membrane protein</topology>
    </subcellularLocation>
</comment>
<proteinExistence type="predicted"/>
<feature type="region of interest" description="Disordered" evidence="6">
    <location>
        <begin position="45"/>
        <end position="66"/>
    </location>
</feature>
<feature type="transmembrane region" description="Helical" evidence="7">
    <location>
        <begin position="315"/>
        <end position="333"/>
    </location>
</feature>
<accession>A0ABS2W0E1</accession>
<evidence type="ECO:0000313" key="8">
    <source>
        <dbReference type="EMBL" id="MBN0048696.1"/>
    </source>
</evidence>
<feature type="transmembrane region" description="Helical" evidence="7">
    <location>
        <begin position="470"/>
        <end position="489"/>
    </location>
</feature>
<feature type="transmembrane region" description="Helical" evidence="7">
    <location>
        <begin position="284"/>
        <end position="303"/>
    </location>
</feature>
<organism evidence="8 9">
    <name type="scientific">Streptomyces actuosus</name>
    <dbReference type="NCBI Taxonomy" id="1885"/>
    <lineage>
        <taxon>Bacteria</taxon>
        <taxon>Bacillati</taxon>
        <taxon>Actinomycetota</taxon>
        <taxon>Actinomycetes</taxon>
        <taxon>Kitasatosporales</taxon>
        <taxon>Streptomycetaceae</taxon>
        <taxon>Streptomyces</taxon>
    </lineage>
</organism>
<dbReference type="Proteomes" id="UP000788262">
    <property type="component" value="Unassembled WGS sequence"/>
</dbReference>
<evidence type="ECO:0000256" key="5">
    <source>
        <dbReference type="ARBA" id="ARBA00023251"/>
    </source>
</evidence>
<sequence>MRRPEPLSLDQVFGEIRHDLALGGFPRPQRRVVNNAGDLALVRRRAPDSPRHPTAPVVPAWPDPGAAAPVRPAPRVPPPRPLPRWHSLGIAAVLACQLLVGAWASANRLVTSLRRDAGVAIDHDHWIRDAFFLALAASLPLAGRIGDQWGRRNGFLGGTVLFTGANALGALVPHGAVLLTAQALQGAGAAFTTVNGVALVVGRFRRPIAVGLWGATTAAGPALGLVLSWWLVHTDQYTTGSVWLAVLTVLLAALGWYRADPVEGVSDPEAPTDPYPRAASSGRLWAATVAVSLLATSLVHGLARMRMSLWEDLTGWLFIAFACVAGVGWTILARRRRGGARTPYSLLAGRRFTGAWVAMTGVVSAIVSMPLFLSVYSSNLDFQAAGAVLGHLLPVPLSALLSGLLAPLLRRRLGTTATVVAGSVSLSVGLLVLGPSGYDSDWITVPLLLLTGAGAGLALAVLAETAFAEVSFAGLGPAAVLLGTGLWVATELPVTVFDSVTASALWRWGLSGEAYWEAFRHVSSQLMTLGAVLSLSVAAIAVLTLRRRAERALERARR</sequence>
<feature type="transmembrane region" description="Helical" evidence="7">
    <location>
        <begin position="354"/>
        <end position="376"/>
    </location>
</feature>
<dbReference type="SUPFAM" id="SSF103473">
    <property type="entry name" value="MFS general substrate transporter"/>
    <property type="match status" value="1"/>
</dbReference>
<feature type="transmembrane region" description="Helical" evidence="7">
    <location>
        <begin position="85"/>
        <end position="106"/>
    </location>
</feature>
<evidence type="ECO:0000256" key="3">
    <source>
        <dbReference type="ARBA" id="ARBA00022989"/>
    </source>
</evidence>
<feature type="transmembrane region" description="Helical" evidence="7">
    <location>
        <begin position="388"/>
        <end position="409"/>
    </location>
</feature>
<feature type="transmembrane region" description="Helical" evidence="7">
    <location>
        <begin position="526"/>
        <end position="545"/>
    </location>
</feature>
<keyword evidence="3 7" id="KW-1133">Transmembrane helix</keyword>
<dbReference type="PANTHER" id="PTHR42718">
    <property type="entry name" value="MAJOR FACILITATOR SUPERFAMILY MULTIDRUG TRANSPORTER MFSC"/>
    <property type="match status" value="1"/>
</dbReference>
<protein>
    <submittedName>
        <fullName evidence="8">MFS transporter</fullName>
    </submittedName>
</protein>